<reference evidence="7" key="1">
    <citation type="journal article" date="2015" name="Nature">
        <title>Complex archaea that bridge the gap between prokaryotes and eukaryotes.</title>
        <authorList>
            <person name="Spang A."/>
            <person name="Saw J.H."/>
            <person name="Jorgensen S.L."/>
            <person name="Zaremba-Niedzwiedzka K."/>
            <person name="Martijn J."/>
            <person name="Lind A.E."/>
            <person name="van Eijk R."/>
            <person name="Schleper C."/>
            <person name="Guy L."/>
            <person name="Ettema T.J."/>
        </authorList>
    </citation>
    <scope>NUCLEOTIDE SEQUENCE</scope>
</reference>
<accession>A0A0F9PCS6</accession>
<sequence length="570" mass="62240">MKHFDVIVIGGGHAGSEAAHAAARMGASTALVTMSKSGIGVMSCNPAIGGLGKGHLVREIDAMDGVMGRVADKAGIQFRLLNRRKGPAVQGPRAQADRKIYRTEMLKEIERQSNLEIVEGEVVDFILQDDCVSGVILADGEEISGKAVVLTTGTFLRGVIHIGDLSHSGGRMGDKASVKLAERIDSFNLPLGRLKTGTPPRLDGRTIDWDKLEAQPGDEDPTLFSFLSENSTATQVTCGITHTNAETHRIIRENLSRSAMYGGKIEGVGPRYCPSIEDKVVRFADKESHQVFLEPEGLDDHTIYPNGISTSLPADTQLSYVRSMVGLHNVEITQPGYAIEYDYVDPRALDLTLKVRSVSGLYLAGQINGTTGYEEAAGQGLVAGLNAALAAQGKDPIIFTRSQSYIGVMIDDLTTRGVSEPYRMFTSRAEFRLSLRADNADQRLTPLAITLGCVSQERINAYLGKSERLNEAMARLQSGRYSPRLIEKAGIKISQDGAKRTGYELLSFPDVTFEHIISLDPSLEDVDAVVRRQVERDALYANYIERQQRDIDLLRKDEAHLIPSEFDYSG</sequence>
<dbReference type="GO" id="GO:0030488">
    <property type="term" value="P:tRNA methylation"/>
    <property type="evidence" value="ECO:0007669"/>
    <property type="project" value="TreeGrafter"/>
</dbReference>
<evidence type="ECO:0008006" key="8">
    <source>
        <dbReference type="Google" id="ProtNLM"/>
    </source>
</evidence>
<dbReference type="Pfam" id="PF01134">
    <property type="entry name" value="GIDA"/>
    <property type="match status" value="1"/>
</dbReference>
<comment type="cofactor">
    <cofactor evidence="1">
        <name>FAD</name>
        <dbReference type="ChEBI" id="CHEBI:57692"/>
    </cofactor>
</comment>
<comment type="similarity">
    <text evidence="2">Belongs to the MnmG family.</text>
</comment>
<dbReference type="NCBIfam" id="TIGR00136">
    <property type="entry name" value="mnmG_gidA"/>
    <property type="match status" value="1"/>
</dbReference>
<organism evidence="7">
    <name type="scientific">marine sediment metagenome</name>
    <dbReference type="NCBI Taxonomy" id="412755"/>
    <lineage>
        <taxon>unclassified sequences</taxon>
        <taxon>metagenomes</taxon>
        <taxon>ecological metagenomes</taxon>
    </lineage>
</organism>
<evidence type="ECO:0000256" key="2">
    <source>
        <dbReference type="ARBA" id="ARBA00007653"/>
    </source>
</evidence>
<dbReference type="SUPFAM" id="SSF51905">
    <property type="entry name" value="FAD/NAD(P)-binding domain"/>
    <property type="match status" value="1"/>
</dbReference>
<dbReference type="InterPro" id="IPR036188">
    <property type="entry name" value="FAD/NAD-bd_sf"/>
</dbReference>
<keyword evidence="4" id="KW-0274">FAD</keyword>
<evidence type="ECO:0000256" key="1">
    <source>
        <dbReference type="ARBA" id="ARBA00001974"/>
    </source>
</evidence>
<feature type="non-terminal residue" evidence="7">
    <location>
        <position position="570"/>
    </location>
</feature>
<evidence type="ECO:0000313" key="7">
    <source>
        <dbReference type="EMBL" id="KKN27954.1"/>
    </source>
</evidence>
<dbReference type="PANTHER" id="PTHR11806">
    <property type="entry name" value="GLUCOSE INHIBITED DIVISION PROTEIN A"/>
    <property type="match status" value="1"/>
</dbReference>
<comment type="caution">
    <text evidence="7">The sequence shown here is derived from an EMBL/GenBank/DDBJ whole genome shotgun (WGS) entry which is preliminary data.</text>
</comment>
<dbReference type="PRINTS" id="PR00411">
    <property type="entry name" value="PNDRDTASEI"/>
</dbReference>
<dbReference type="InterPro" id="IPR049312">
    <property type="entry name" value="GIDA_C_N"/>
</dbReference>
<dbReference type="Pfam" id="PF21680">
    <property type="entry name" value="GIDA_C_1st"/>
    <property type="match status" value="1"/>
</dbReference>
<dbReference type="HAMAP" id="MF_00129">
    <property type="entry name" value="MnmG_GidA"/>
    <property type="match status" value="1"/>
</dbReference>
<dbReference type="InterPro" id="IPR004416">
    <property type="entry name" value="MnmG"/>
</dbReference>
<feature type="domain" description="MnmG N-terminal" evidence="5">
    <location>
        <begin position="5"/>
        <end position="395"/>
    </location>
</feature>
<dbReference type="PROSITE" id="PS01281">
    <property type="entry name" value="GIDA_2"/>
    <property type="match status" value="1"/>
</dbReference>
<dbReference type="FunFam" id="3.50.50.60:FF:000002">
    <property type="entry name" value="tRNA uridine 5-carboxymethylaminomethyl modification enzyme MnmG"/>
    <property type="match status" value="1"/>
</dbReference>
<keyword evidence="3" id="KW-0285">Flavoprotein</keyword>
<dbReference type="GO" id="GO:0002098">
    <property type="term" value="P:tRNA wobble uridine modification"/>
    <property type="evidence" value="ECO:0007669"/>
    <property type="project" value="InterPro"/>
</dbReference>
<dbReference type="InterPro" id="IPR002218">
    <property type="entry name" value="MnmG-rel"/>
</dbReference>
<dbReference type="InterPro" id="IPR040131">
    <property type="entry name" value="MnmG_N"/>
</dbReference>
<gene>
    <name evidence="7" type="ORF">LCGC14_0859140</name>
</gene>
<dbReference type="GO" id="GO:0050660">
    <property type="term" value="F:flavin adenine dinucleotide binding"/>
    <property type="evidence" value="ECO:0007669"/>
    <property type="project" value="InterPro"/>
</dbReference>
<dbReference type="FunFam" id="3.50.50.60:FF:000082">
    <property type="entry name" value="protein MTO1 homolog, mitochondrial isoform X1"/>
    <property type="match status" value="1"/>
</dbReference>
<evidence type="ECO:0000256" key="3">
    <source>
        <dbReference type="ARBA" id="ARBA00022630"/>
    </source>
</evidence>
<proteinExistence type="inferred from homology"/>
<feature type="domain" description="tRNA uridine 5-carboxymethylaminomethyl modification enzyme C-terminal N-terninal subdomain" evidence="6">
    <location>
        <begin position="456"/>
        <end position="548"/>
    </location>
</feature>
<dbReference type="AlphaFoldDB" id="A0A0F9PCS6"/>
<dbReference type="PROSITE" id="PS01280">
    <property type="entry name" value="GIDA_1"/>
    <property type="match status" value="1"/>
</dbReference>
<evidence type="ECO:0000259" key="5">
    <source>
        <dbReference type="Pfam" id="PF01134"/>
    </source>
</evidence>
<dbReference type="Gene3D" id="3.50.50.60">
    <property type="entry name" value="FAD/NAD(P)-binding domain"/>
    <property type="match status" value="2"/>
</dbReference>
<dbReference type="PANTHER" id="PTHR11806:SF0">
    <property type="entry name" value="PROTEIN MTO1 HOMOLOG, MITOCHONDRIAL"/>
    <property type="match status" value="1"/>
</dbReference>
<dbReference type="InterPro" id="IPR020595">
    <property type="entry name" value="MnmG-rel_CS"/>
</dbReference>
<name>A0A0F9PCS6_9ZZZZ</name>
<evidence type="ECO:0000259" key="6">
    <source>
        <dbReference type="Pfam" id="PF21680"/>
    </source>
</evidence>
<evidence type="ECO:0000256" key="4">
    <source>
        <dbReference type="ARBA" id="ARBA00022827"/>
    </source>
</evidence>
<dbReference type="GO" id="GO:0005829">
    <property type="term" value="C:cytosol"/>
    <property type="evidence" value="ECO:0007669"/>
    <property type="project" value="TreeGrafter"/>
</dbReference>
<dbReference type="Gene3D" id="1.10.10.1800">
    <property type="entry name" value="tRNA uridine 5-carboxymethylaminomethyl modification enzyme MnmG/GidA"/>
    <property type="match status" value="1"/>
</dbReference>
<protein>
    <recommendedName>
        <fullName evidence="8">MnmG N-terminal domain-containing protein</fullName>
    </recommendedName>
</protein>
<dbReference type="EMBL" id="LAZR01002602">
    <property type="protein sequence ID" value="KKN27954.1"/>
    <property type="molecule type" value="Genomic_DNA"/>
</dbReference>